<evidence type="ECO:0000256" key="1">
    <source>
        <dbReference type="SAM" id="MobiDB-lite"/>
    </source>
</evidence>
<organism evidence="3">
    <name type="scientific">Selaginella moellendorffii</name>
    <name type="common">Spikemoss</name>
    <dbReference type="NCBI Taxonomy" id="88036"/>
    <lineage>
        <taxon>Eukaryota</taxon>
        <taxon>Viridiplantae</taxon>
        <taxon>Streptophyta</taxon>
        <taxon>Embryophyta</taxon>
        <taxon>Tracheophyta</taxon>
        <taxon>Lycopodiopsida</taxon>
        <taxon>Selaginellales</taxon>
        <taxon>Selaginellaceae</taxon>
        <taxon>Selaginella</taxon>
    </lineage>
</organism>
<dbReference type="KEGG" id="smo:SELMODRAFT_417242"/>
<dbReference type="Proteomes" id="UP000001514">
    <property type="component" value="Unassembled WGS sequence"/>
</dbReference>
<evidence type="ECO:0000313" key="3">
    <source>
        <dbReference type="Proteomes" id="UP000001514"/>
    </source>
</evidence>
<dbReference type="EMBL" id="GL377599">
    <property type="protein sequence ID" value="EFJ21307.1"/>
    <property type="molecule type" value="Genomic_DNA"/>
</dbReference>
<keyword evidence="3" id="KW-1185">Reference proteome</keyword>
<accession>D8S2K6</accession>
<sequence>MEVFSIHAFIYPALLRRHPPTFAPVLYCSQSTQDSTKILEIYKNARGDRTRLDGFTMALPLVREAAKQLFITYHQCQQHSEQDSWEFTALSTAADEELGTIDGATKSSYDMPDASDNTIDDPEAVTATFSD</sequence>
<dbReference type="InParanoid" id="D8S2K6"/>
<feature type="region of interest" description="Disordered" evidence="1">
    <location>
        <begin position="101"/>
        <end position="131"/>
    </location>
</feature>
<protein>
    <submittedName>
        <fullName evidence="2">Uncharacterized protein</fullName>
    </submittedName>
</protein>
<dbReference type="Gramene" id="EFJ21307">
    <property type="protein sequence ID" value="EFJ21307"/>
    <property type="gene ID" value="SELMODRAFT_417242"/>
</dbReference>
<proteinExistence type="predicted"/>
<dbReference type="HOGENOM" id="CLU_1931157_0_0_1"/>
<reference evidence="2 3" key="1">
    <citation type="journal article" date="2011" name="Science">
        <title>The Selaginella genome identifies genetic changes associated with the evolution of vascular plants.</title>
        <authorList>
            <person name="Banks J.A."/>
            <person name="Nishiyama T."/>
            <person name="Hasebe M."/>
            <person name="Bowman J.L."/>
            <person name="Gribskov M."/>
            <person name="dePamphilis C."/>
            <person name="Albert V.A."/>
            <person name="Aono N."/>
            <person name="Aoyama T."/>
            <person name="Ambrose B.A."/>
            <person name="Ashton N.W."/>
            <person name="Axtell M.J."/>
            <person name="Barker E."/>
            <person name="Barker M.S."/>
            <person name="Bennetzen J.L."/>
            <person name="Bonawitz N.D."/>
            <person name="Chapple C."/>
            <person name="Cheng C."/>
            <person name="Correa L.G."/>
            <person name="Dacre M."/>
            <person name="DeBarry J."/>
            <person name="Dreyer I."/>
            <person name="Elias M."/>
            <person name="Engstrom E.M."/>
            <person name="Estelle M."/>
            <person name="Feng L."/>
            <person name="Finet C."/>
            <person name="Floyd S.K."/>
            <person name="Frommer W.B."/>
            <person name="Fujita T."/>
            <person name="Gramzow L."/>
            <person name="Gutensohn M."/>
            <person name="Harholt J."/>
            <person name="Hattori M."/>
            <person name="Heyl A."/>
            <person name="Hirai T."/>
            <person name="Hiwatashi Y."/>
            <person name="Ishikawa M."/>
            <person name="Iwata M."/>
            <person name="Karol K.G."/>
            <person name="Koehler B."/>
            <person name="Kolukisaoglu U."/>
            <person name="Kubo M."/>
            <person name="Kurata T."/>
            <person name="Lalonde S."/>
            <person name="Li K."/>
            <person name="Li Y."/>
            <person name="Litt A."/>
            <person name="Lyons E."/>
            <person name="Manning G."/>
            <person name="Maruyama T."/>
            <person name="Michael T.P."/>
            <person name="Mikami K."/>
            <person name="Miyazaki S."/>
            <person name="Morinaga S."/>
            <person name="Murata T."/>
            <person name="Mueller-Roeber B."/>
            <person name="Nelson D.R."/>
            <person name="Obara M."/>
            <person name="Oguri Y."/>
            <person name="Olmstead R.G."/>
            <person name="Onodera N."/>
            <person name="Petersen B.L."/>
            <person name="Pils B."/>
            <person name="Prigge M."/>
            <person name="Rensing S.A."/>
            <person name="Riano-Pachon D.M."/>
            <person name="Roberts A.W."/>
            <person name="Sato Y."/>
            <person name="Scheller H.V."/>
            <person name="Schulz B."/>
            <person name="Schulz C."/>
            <person name="Shakirov E.V."/>
            <person name="Shibagaki N."/>
            <person name="Shinohara N."/>
            <person name="Shippen D.E."/>
            <person name="Soerensen I."/>
            <person name="Sotooka R."/>
            <person name="Sugimoto N."/>
            <person name="Sugita M."/>
            <person name="Sumikawa N."/>
            <person name="Tanurdzic M."/>
            <person name="Theissen G."/>
            <person name="Ulvskov P."/>
            <person name="Wakazuki S."/>
            <person name="Weng J.K."/>
            <person name="Willats W.W."/>
            <person name="Wipf D."/>
            <person name="Wolf P.G."/>
            <person name="Yang L."/>
            <person name="Zimmer A.D."/>
            <person name="Zhu Q."/>
            <person name="Mitros T."/>
            <person name="Hellsten U."/>
            <person name="Loque D."/>
            <person name="Otillar R."/>
            <person name="Salamov A."/>
            <person name="Schmutz J."/>
            <person name="Shapiro H."/>
            <person name="Lindquist E."/>
            <person name="Lucas S."/>
            <person name="Rokhsar D."/>
            <person name="Grigoriev I.V."/>
        </authorList>
    </citation>
    <scope>NUCLEOTIDE SEQUENCE [LARGE SCALE GENOMIC DNA]</scope>
</reference>
<name>D8S2K6_SELML</name>
<evidence type="ECO:0000313" key="2">
    <source>
        <dbReference type="EMBL" id="EFJ21307.1"/>
    </source>
</evidence>
<dbReference type="AlphaFoldDB" id="D8S2K6"/>
<gene>
    <name evidence="2" type="ORF">SELMODRAFT_417242</name>
</gene>